<dbReference type="SUPFAM" id="SSF74653">
    <property type="entry name" value="TolA/TonB C-terminal domain"/>
    <property type="match status" value="1"/>
</dbReference>
<feature type="domain" description="TonB C-terminal" evidence="12">
    <location>
        <begin position="168"/>
        <end position="258"/>
    </location>
</feature>
<feature type="compositionally biased region" description="Pro residues" evidence="10">
    <location>
        <begin position="108"/>
        <end position="121"/>
    </location>
</feature>
<keyword evidence="7" id="KW-0653">Protein transport</keyword>
<dbReference type="PANTHER" id="PTHR33446:SF2">
    <property type="entry name" value="PROTEIN TONB"/>
    <property type="match status" value="1"/>
</dbReference>
<dbReference type="Gene3D" id="3.30.1150.10">
    <property type="match status" value="1"/>
</dbReference>
<dbReference type="Proteomes" id="UP000557392">
    <property type="component" value="Unassembled WGS sequence"/>
</dbReference>
<evidence type="ECO:0000256" key="4">
    <source>
        <dbReference type="ARBA" id="ARBA00022475"/>
    </source>
</evidence>
<evidence type="ECO:0000256" key="6">
    <source>
        <dbReference type="ARBA" id="ARBA00022692"/>
    </source>
</evidence>
<keyword evidence="8 11" id="KW-1133">Transmembrane helix</keyword>
<dbReference type="EMBL" id="JACIEH010000003">
    <property type="protein sequence ID" value="MBB4100402.1"/>
    <property type="molecule type" value="Genomic_DNA"/>
</dbReference>
<feature type="transmembrane region" description="Helical" evidence="11">
    <location>
        <begin position="45"/>
        <end position="66"/>
    </location>
</feature>
<keyword evidence="14" id="KW-1185">Reference proteome</keyword>
<comment type="similarity">
    <text evidence="2">Belongs to the TonB family.</text>
</comment>
<evidence type="ECO:0000256" key="9">
    <source>
        <dbReference type="ARBA" id="ARBA00023136"/>
    </source>
</evidence>
<dbReference type="GO" id="GO:0015031">
    <property type="term" value="P:protein transport"/>
    <property type="evidence" value="ECO:0007669"/>
    <property type="project" value="UniProtKB-KW"/>
</dbReference>
<dbReference type="Pfam" id="PF03544">
    <property type="entry name" value="TonB_C"/>
    <property type="match status" value="1"/>
</dbReference>
<evidence type="ECO:0000259" key="12">
    <source>
        <dbReference type="PROSITE" id="PS52015"/>
    </source>
</evidence>
<dbReference type="GO" id="GO:0031992">
    <property type="term" value="F:energy transducer activity"/>
    <property type="evidence" value="ECO:0007669"/>
    <property type="project" value="TreeGrafter"/>
</dbReference>
<evidence type="ECO:0000256" key="7">
    <source>
        <dbReference type="ARBA" id="ARBA00022927"/>
    </source>
</evidence>
<dbReference type="InterPro" id="IPR006260">
    <property type="entry name" value="TonB/TolA_C"/>
</dbReference>
<dbReference type="GO" id="GO:0098797">
    <property type="term" value="C:plasma membrane protein complex"/>
    <property type="evidence" value="ECO:0007669"/>
    <property type="project" value="TreeGrafter"/>
</dbReference>
<dbReference type="AlphaFoldDB" id="A0A7W6NY72"/>
<evidence type="ECO:0000256" key="2">
    <source>
        <dbReference type="ARBA" id="ARBA00006555"/>
    </source>
</evidence>
<name>A0A7W6NY72_9SPHN</name>
<dbReference type="InterPro" id="IPR037682">
    <property type="entry name" value="TonB_C"/>
</dbReference>
<evidence type="ECO:0000256" key="3">
    <source>
        <dbReference type="ARBA" id="ARBA00022448"/>
    </source>
</evidence>
<reference evidence="13 14" key="1">
    <citation type="submission" date="2020-08" db="EMBL/GenBank/DDBJ databases">
        <title>Genomic Encyclopedia of Type Strains, Phase IV (KMG-IV): sequencing the most valuable type-strain genomes for metagenomic binning, comparative biology and taxonomic classification.</title>
        <authorList>
            <person name="Goeker M."/>
        </authorList>
    </citation>
    <scope>NUCLEOTIDE SEQUENCE [LARGE SCALE GENOMIC DNA]</scope>
    <source>
        <strain evidence="13 14">DSM 101806</strain>
    </source>
</reference>
<keyword evidence="3" id="KW-0813">Transport</keyword>
<organism evidence="13 14">
    <name type="scientific">Sphingomonas kyeonggiensis</name>
    <dbReference type="NCBI Taxonomy" id="1268553"/>
    <lineage>
        <taxon>Bacteria</taxon>
        <taxon>Pseudomonadati</taxon>
        <taxon>Pseudomonadota</taxon>
        <taxon>Alphaproteobacteria</taxon>
        <taxon>Sphingomonadales</taxon>
        <taxon>Sphingomonadaceae</taxon>
        <taxon>Sphingomonas</taxon>
    </lineage>
</organism>
<feature type="region of interest" description="Disordered" evidence="10">
    <location>
        <begin position="89"/>
        <end position="166"/>
    </location>
</feature>
<keyword evidence="9 11" id="KW-0472">Membrane</keyword>
<dbReference type="PRINTS" id="PR01217">
    <property type="entry name" value="PRICHEXTENSN"/>
</dbReference>
<keyword evidence="4" id="KW-1003">Cell membrane</keyword>
<protein>
    <submittedName>
        <fullName evidence="13">Protein TonB</fullName>
    </submittedName>
</protein>
<gene>
    <name evidence="13" type="ORF">GGR46_003974</name>
</gene>
<dbReference type="NCBIfam" id="TIGR01352">
    <property type="entry name" value="tonB_Cterm"/>
    <property type="match status" value="1"/>
</dbReference>
<comment type="subcellular location">
    <subcellularLocation>
        <location evidence="1">Cell inner membrane</location>
        <topology evidence="1">Single-pass membrane protein</topology>
        <orientation evidence="1">Periplasmic side</orientation>
    </subcellularLocation>
</comment>
<dbReference type="RefSeq" id="WP_183999698.1">
    <property type="nucleotide sequence ID" value="NZ_JACIEH010000003.1"/>
</dbReference>
<keyword evidence="6 11" id="KW-0812">Transmembrane</keyword>
<keyword evidence="5" id="KW-0997">Cell inner membrane</keyword>
<evidence type="ECO:0000256" key="5">
    <source>
        <dbReference type="ARBA" id="ARBA00022519"/>
    </source>
</evidence>
<dbReference type="PANTHER" id="PTHR33446">
    <property type="entry name" value="PROTEIN TONB-RELATED"/>
    <property type="match status" value="1"/>
</dbReference>
<sequence length="258" mass="27498">MIDATARRAPSRAYPPEGSAVILDFPASPYSAPERYVPLSARHRVFSLCLAALVPVAVLVALLLRFDSWAPPPAPTPLVVNLLPVASPPEPTNDRKAGPLQTARKQVPPQPQDTPIPPPTVVTPMQVPVSATPPTPPAPDPAPPAPETTAPVSNPAPPAPRPAGRDTSYEARLLAHIQKFRRYPAAARRMGDQGVTHLRVRIDRGGHVLSAQLLRGSGFTSLDGGALDTVRRADPLPPVPADRPAPFEIVLPVEFFIE</sequence>
<proteinExistence type="inferred from homology"/>
<evidence type="ECO:0000256" key="10">
    <source>
        <dbReference type="SAM" id="MobiDB-lite"/>
    </source>
</evidence>
<evidence type="ECO:0000313" key="14">
    <source>
        <dbReference type="Proteomes" id="UP000557392"/>
    </source>
</evidence>
<dbReference type="PROSITE" id="PS52015">
    <property type="entry name" value="TONB_CTD"/>
    <property type="match status" value="1"/>
</dbReference>
<evidence type="ECO:0000256" key="11">
    <source>
        <dbReference type="SAM" id="Phobius"/>
    </source>
</evidence>
<comment type="caution">
    <text evidence="13">The sequence shown here is derived from an EMBL/GenBank/DDBJ whole genome shotgun (WGS) entry which is preliminary data.</text>
</comment>
<evidence type="ECO:0000256" key="8">
    <source>
        <dbReference type="ARBA" id="ARBA00022989"/>
    </source>
</evidence>
<dbReference type="GO" id="GO:0055085">
    <property type="term" value="P:transmembrane transport"/>
    <property type="evidence" value="ECO:0007669"/>
    <property type="project" value="InterPro"/>
</dbReference>
<feature type="compositionally biased region" description="Pro residues" evidence="10">
    <location>
        <begin position="131"/>
        <end position="146"/>
    </location>
</feature>
<evidence type="ECO:0000256" key="1">
    <source>
        <dbReference type="ARBA" id="ARBA00004383"/>
    </source>
</evidence>
<dbReference type="InterPro" id="IPR051045">
    <property type="entry name" value="TonB-dependent_transducer"/>
</dbReference>
<evidence type="ECO:0000313" key="13">
    <source>
        <dbReference type="EMBL" id="MBB4100402.1"/>
    </source>
</evidence>
<accession>A0A7W6NY72</accession>